<name>A0A5B8VLC1_9BACT</name>
<reference evidence="1 2" key="1">
    <citation type="journal article" date="2017" name="Int. J. Syst. Evol. Microbiol.">
        <title>Arachidicoccus ginsenosidivorans sp. nov., with ginsenoside-converting activity isolated from ginseng cultivating soil.</title>
        <authorList>
            <person name="Siddiqi M.Z."/>
            <person name="Aslam Z."/>
            <person name="Im W.T."/>
        </authorList>
    </citation>
    <scope>NUCLEOTIDE SEQUENCE [LARGE SCALE GENOMIC DNA]</scope>
    <source>
        <strain evidence="1 2">Gsoil 809</strain>
    </source>
</reference>
<dbReference type="RefSeq" id="WP_146780317.1">
    <property type="nucleotide sequence ID" value="NZ_CP042434.1"/>
</dbReference>
<evidence type="ECO:0000313" key="1">
    <source>
        <dbReference type="EMBL" id="QEC71058.1"/>
    </source>
</evidence>
<sequence length="276" mass="31837">MHFIFLTNASAQPFAVKGTPDLSSKNGTYKGIVKDRYGSNTQYYRIYFLNDSIFAFTNFTDYDFLTTLKDKKGSFNYSVFEGIGRLIVHNGKKEWWGTRNQMTDHEILNGIILGLKSRPNFLFNIVNTPPPPQGNGSVTVISFKFLENKMVASPARALSGAEQGLVDVCLQKVDNIPLDFTIDKKYYYNSTIANARTVNYIAQVKQDTHLQLITIPEKIHANKKMKRVKKGEEVYLVRVYLDYIFVVKYNAQKEVVKYGWIPRNFLYKLKEIRKNH</sequence>
<dbReference type="AlphaFoldDB" id="A0A5B8VLC1"/>
<proteinExistence type="predicted"/>
<keyword evidence="2" id="KW-1185">Reference proteome</keyword>
<dbReference type="EMBL" id="CP042434">
    <property type="protein sequence ID" value="QEC71058.1"/>
    <property type="molecule type" value="Genomic_DNA"/>
</dbReference>
<dbReference type="KEGG" id="agi:FSB73_04550"/>
<accession>A0A5B8VLC1</accession>
<gene>
    <name evidence="1" type="ORF">FSB73_04550</name>
</gene>
<protein>
    <submittedName>
        <fullName evidence="1">Uncharacterized protein</fullName>
    </submittedName>
</protein>
<dbReference type="Proteomes" id="UP000321291">
    <property type="component" value="Chromosome"/>
</dbReference>
<evidence type="ECO:0000313" key="2">
    <source>
        <dbReference type="Proteomes" id="UP000321291"/>
    </source>
</evidence>
<organism evidence="1 2">
    <name type="scientific">Arachidicoccus ginsenosidivorans</name>
    <dbReference type="NCBI Taxonomy" id="496057"/>
    <lineage>
        <taxon>Bacteria</taxon>
        <taxon>Pseudomonadati</taxon>
        <taxon>Bacteroidota</taxon>
        <taxon>Chitinophagia</taxon>
        <taxon>Chitinophagales</taxon>
        <taxon>Chitinophagaceae</taxon>
        <taxon>Arachidicoccus</taxon>
    </lineage>
</organism>